<proteinExistence type="predicted"/>
<sequence length="174" mass="19058">MPAFQDLACEEIIKGIEETEADYLLTLPCSTIGKVIEHFENSDKITSFPISREEDGVGIASGISLGGQFPIMLIQDTGIGNSILAITTFAQAYHVPMLILVTRRGGFGEINSAVNLFSEPLPDILDAARVKTFKLDYRVPLKEWSTAIKQGAKYAKDTHRPIIVMFNIKGGAEQ</sequence>
<dbReference type="InterPro" id="IPR012001">
    <property type="entry name" value="Thiamin_PyroP_enz_TPP-bd_dom"/>
</dbReference>
<accession>A0A2V2ZVK2</accession>
<dbReference type="InterPro" id="IPR051818">
    <property type="entry name" value="TPP_dependent_decarboxylase"/>
</dbReference>
<dbReference type="GO" id="GO:0030976">
    <property type="term" value="F:thiamine pyrophosphate binding"/>
    <property type="evidence" value="ECO:0007669"/>
    <property type="project" value="InterPro"/>
</dbReference>
<keyword evidence="1" id="KW-0210">Decarboxylase</keyword>
<dbReference type="RefSeq" id="WP_110066918.1">
    <property type="nucleotide sequence ID" value="NZ_QGTW01000014.1"/>
</dbReference>
<evidence type="ECO:0000256" key="1">
    <source>
        <dbReference type="ARBA" id="ARBA00022793"/>
    </source>
</evidence>
<protein>
    <submittedName>
        <fullName evidence="4">Sulfopyruvate decarboxylase subunit alpha</fullName>
    </submittedName>
</protein>
<dbReference type="InterPro" id="IPR029061">
    <property type="entry name" value="THDP-binding"/>
</dbReference>
<dbReference type="Pfam" id="PF02776">
    <property type="entry name" value="TPP_enzyme_N"/>
    <property type="match status" value="1"/>
</dbReference>
<dbReference type="CDD" id="cd07035">
    <property type="entry name" value="TPP_PYR_POX_like"/>
    <property type="match status" value="1"/>
</dbReference>
<dbReference type="PANTHER" id="PTHR42818:SF1">
    <property type="entry name" value="SULFOPYRUVATE DECARBOXYLASE"/>
    <property type="match status" value="1"/>
</dbReference>
<dbReference type="GO" id="GO:0016831">
    <property type="term" value="F:carboxy-lyase activity"/>
    <property type="evidence" value="ECO:0007669"/>
    <property type="project" value="UniProtKB-KW"/>
</dbReference>
<dbReference type="PANTHER" id="PTHR42818">
    <property type="entry name" value="SULFOPYRUVATE DECARBOXYLASE SUBUNIT ALPHA"/>
    <property type="match status" value="1"/>
</dbReference>
<reference evidence="4 5" key="1">
    <citation type="submission" date="2018-05" db="EMBL/GenBank/DDBJ databases">
        <title>Freshwater and sediment microbial communities from various areas in North America, analyzing microbe dynamics in response to fracking.</title>
        <authorList>
            <person name="Lamendella R."/>
        </authorList>
    </citation>
    <scope>NUCLEOTIDE SEQUENCE [LARGE SCALE GENOMIC DNA]</scope>
    <source>
        <strain evidence="4 5">15_TX</strain>
    </source>
</reference>
<feature type="domain" description="Thiamine pyrophosphate enzyme N-terminal TPP-binding" evidence="3">
    <location>
        <begin position="12"/>
        <end position="104"/>
    </location>
</feature>
<dbReference type="AlphaFoldDB" id="A0A2V2ZVK2"/>
<dbReference type="OrthoDB" id="9785953at2"/>
<dbReference type="EMBL" id="QGTW01000014">
    <property type="protein sequence ID" value="PWW20861.1"/>
    <property type="molecule type" value="Genomic_DNA"/>
</dbReference>
<evidence type="ECO:0000259" key="3">
    <source>
        <dbReference type="Pfam" id="PF02776"/>
    </source>
</evidence>
<evidence type="ECO:0000256" key="2">
    <source>
        <dbReference type="ARBA" id="ARBA00023239"/>
    </source>
</evidence>
<keyword evidence="2" id="KW-0456">Lyase</keyword>
<organism evidence="4 5">
    <name type="scientific">Cytobacillus oceanisediminis</name>
    <dbReference type="NCBI Taxonomy" id="665099"/>
    <lineage>
        <taxon>Bacteria</taxon>
        <taxon>Bacillati</taxon>
        <taxon>Bacillota</taxon>
        <taxon>Bacilli</taxon>
        <taxon>Bacillales</taxon>
        <taxon>Bacillaceae</taxon>
        <taxon>Cytobacillus</taxon>
    </lineage>
</organism>
<gene>
    <name evidence="4" type="ORF">DFO73_114154</name>
</gene>
<evidence type="ECO:0000313" key="4">
    <source>
        <dbReference type="EMBL" id="PWW20861.1"/>
    </source>
</evidence>
<evidence type="ECO:0000313" key="5">
    <source>
        <dbReference type="Proteomes" id="UP000247150"/>
    </source>
</evidence>
<comment type="caution">
    <text evidence="4">The sequence shown here is derived from an EMBL/GenBank/DDBJ whole genome shotgun (WGS) entry which is preliminary data.</text>
</comment>
<dbReference type="Proteomes" id="UP000247150">
    <property type="component" value="Unassembled WGS sequence"/>
</dbReference>
<name>A0A2V2ZVK2_9BACI</name>
<keyword evidence="4" id="KW-0670">Pyruvate</keyword>
<dbReference type="SUPFAM" id="SSF52518">
    <property type="entry name" value="Thiamin diphosphate-binding fold (THDP-binding)"/>
    <property type="match status" value="1"/>
</dbReference>